<dbReference type="EMBL" id="SACQ01000006">
    <property type="protein sequence ID" value="RVU30052.1"/>
    <property type="molecule type" value="Genomic_DNA"/>
</dbReference>
<dbReference type="PANTHER" id="PTHR46847:SF1">
    <property type="entry name" value="D-ALLOSE-BINDING PERIPLASMIC PROTEIN-RELATED"/>
    <property type="match status" value="1"/>
</dbReference>
<dbReference type="InterPro" id="IPR025997">
    <property type="entry name" value="SBP_2_dom"/>
</dbReference>
<evidence type="ECO:0000313" key="5">
    <source>
        <dbReference type="EMBL" id="RVU30052.1"/>
    </source>
</evidence>
<evidence type="ECO:0000313" key="6">
    <source>
        <dbReference type="Proteomes" id="UP000282818"/>
    </source>
</evidence>
<dbReference type="PANTHER" id="PTHR46847">
    <property type="entry name" value="D-ALLOSE-BINDING PERIPLASMIC PROTEIN-RELATED"/>
    <property type="match status" value="1"/>
</dbReference>
<dbReference type="GO" id="GO:0055085">
    <property type="term" value="P:transmembrane transport"/>
    <property type="evidence" value="ECO:0007669"/>
    <property type="project" value="UniProtKB-ARBA"/>
</dbReference>
<comment type="similarity">
    <text evidence="2">Belongs to the bacterial solute-binding protein 2 family.</text>
</comment>
<evidence type="ECO:0000259" key="4">
    <source>
        <dbReference type="Pfam" id="PF13407"/>
    </source>
</evidence>
<name>A0A437Q6B6_9GAMM</name>
<sequence>MNSLREFTSYLLGLAGVILACNGYASPQSEYIRVTDYLAEHPDQPKIMARFSDVVRSTPKALTAQQTAPVKVAVVYPGVQSSDYWRRSLKAFERRLQDLKVNYEIKTYLSRPSVDLDLQAEQLIEALHWRPDYLIFTVDALHHRSMIERVILRGKPKLILQNITTPITDWRFKRPFMYTGFDHALGTELLAERMLNKEQLNRFGLLYFSQGYVSVMRGDTFLSAAQQHANNKMVGGFYTDGNRGKARAATTQLLKDEPDMNMLFACSTDIALGALDALRDAGKIGKVTVNGWGGGDAELQALQAKELDLTVMRMNDDASVAMAEAIKLDLEGKASQVPHIYSGDMVLIDQNTSQEMIQKYKSRAFRYSNE</sequence>
<gene>
    <name evidence="5" type="ORF">EOE65_13445</name>
</gene>
<dbReference type="Gene3D" id="3.40.50.2300">
    <property type="match status" value="2"/>
</dbReference>
<evidence type="ECO:0000256" key="3">
    <source>
        <dbReference type="ARBA" id="ARBA00022729"/>
    </source>
</evidence>
<keyword evidence="3" id="KW-0732">Signal</keyword>
<accession>A0A437Q6B6</accession>
<dbReference type="AlphaFoldDB" id="A0A437Q6B6"/>
<proteinExistence type="inferred from homology"/>
<keyword evidence="6" id="KW-1185">Reference proteome</keyword>
<comment type="subcellular location">
    <subcellularLocation>
        <location evidence="1">Cell envelope</location>
    </subcellularLocation>
</comment>
<dbReference type="PROSITE" id="PS51257">
    <property type="entry name" value="PROKAR_LIPOPROTEIN"/>
    <property type="match status" value="1"/>
</dbReference>
<feature type="domain" description="Periplasmic binding protein" evidence="4">
    <location>
        <begin position="73"/>
        <end position="333"/>
    </location>
</feature>
<dbReference type="InterPro" id="IPR028082">
    <property type="entry name" value="Peripla_BP_I"/>
</dbReference>
<dbReference type="GO" id="GO:0030246">
    <property type="term" value="F:carbohydrate binding"/>
    <property type="evidence" value="ECO:0007669"/>
    <property type="project" value="UniProtKB-ARBA"/>
</dbReference>
<protein>
    <submittedName>
        <fullName evidence="5">ABC transporter substrate-binding protein</fullName>
    </submittedName>
</protein>
<organism evidence="5 6">
    <name type="scientific">Neptunomonas marina</name>
    <dbReference type="NCBI Taxonomy" id="1815562"/>
    <lineage>
        <taxon>Bacteria</taxon>
        <taxon>Pseudomonadati</taxon>
        <taxon>Pseudomonadota</taxon>
        <taxon>Gammaproteobacteria</taxon>
        <taxon>Oceanospirillales</taxon>
        <taxon>Oceanospirillaceae</taxon>
        <taxon>Neptunomonas</taxon>
    </lineage>
</organism>
<evidence type="ECO:0000256" key="1">
    <source>
        <dbReference type="ARBA" id="ARBA00004196"/>
    </source>
</evidence>
<dbReference type="Pfam" id="PF13407">
    <property type="entry name" value="Peripla_BP_4"/>
    <property type="match status" value="1"/>
</dbReference>
<dbReference type="RefSeq" id="WP_127694837.1">
    <property type="nucleotide sequence ID" value="NZ_SACQ01000006.1"/>
</dbReference>
<evidence type="ECO:0000256" key="2">
    <source>
        <dbReference type="ARBA" id="ARBA00007639"/>
    </source>
</evidence>
<dbReference type="SUPFAM" id="SSF53822">
    <property type="entry name" value="Periplasmic binding protein-like I"/>
    <property type="match status" value="1"/>
</dbReference>
<comment type="caution">
    <text evidence="5">The sequence shown here is derived from an EMBL/GenBank/DDBJ whole genome shotgun (WGS) entry which is preliminary data.</text>
</comment>
<dbReference type="GO" id="GO:0030313">
    <property type="term" value="C:cell envelope"/>
    <property type="evidence" value="ECO:0007669"/>
    <property type="project" value="UniProtKB-SubCell"/>
</dbReference>
<dbReference type="Proteomes" id="UP000282818">
    <property type="component" value="Unassembled WGS sequence"/>
</dbReference>
<reference evidence="5 6" key="1">
    <citation type="submission" date="2019-01" db="EMBL/GenBank/DDBJ databases">
        <authorList>
            <person name="Chen W.-M."/>
        </authorList>
    </citation>
    <scope>NUCLEOTIDE SEQUENCE [LARGE SCALE GENOMIC DNA]</scope>
    <source>
        <strain evidence="5 6">HPM-16</strain>
    </source>
</reference>